<dbReference type="GO" id="GO:0005886">
    <property type="term" value="C:plasma membrane"/>
    <property type="evidence" value="ECO:0007669"/>
    <property type="project" value="UniProtKB-SubCell"/>
</dbReference>
<dbReference type="Pfam" id="PF02949">
    <property type="entry name" value="7tm_6"/>
    <property type="match status" value="2"/>
</dbReference>
<evidence type="ECO:0000256" key="9">
    <source>
        <dbReference type="ARBA" id="ARBA00023224"/>
    </source>
</evidence>
<keyword evidence="4 10" id="KW-0812">Transmembrane</keyword>
<evidence type="ECO:0000313" key="11">
    <source>
        <dbReference type="Proteomes" id="UP000515204"/>
    </source>
</evidence>
<dbReference type="GeneID" id="106747952"/>
<dbReference type="GO" id="GO:0007165">
    <property type="term" value="P:signal transduction"/>
    <property type="evidence" value="ECO:0007669"/>
    <property type="project" value="UniProtKB-KW"/>
</dbReference>
<evidence type="ECO:0000313" key="12">
    <source>
        <dbReference type="RefSeq" id="XP_014481494.1"/>
    </source>
</evidence>
<evidence type="ECO:0000256" key="6">
    <source>
        <dbReference type="ARBA" id="ARBA00022989"/>
    </source>
</evidence>
<keyword evidence="6 10" id="KW-1133">Transmembrane helix</keyword>
<organism evidence="11 12">
    <name type="scientific">Dinoponera quadriceps</name>
    <name type="common">South American ant</name>
    <dbReference type="NCBI Taxonomy" id="609295"/>
    <lineage>
        <taxon>Eukaryota</taxon>
        <taxon>Metazoa</taxon>
        <taxon>Ecdysozoa</taxon>
        <taxon>Arthropoda</taxon>
        <taxon>Hexapoda</taxon>
        <taxon>Insecta</taxon>
        <taxon>Pterygota</taxon>
        <taxon>Neoptera</taxon>
        <taxon>Endopterygota</taxon>
        <taxon>Hymenoptera</taxon>
        <taxon>Apocrita</taxon>
        <taxon>Aculeata</taxon>
        <taxon>Formicoidea</taxon>
        <taxon>Formicidae</taxon>
        <taxon>Ponerinae</taxon>
        <taxon>Ponerini</taxon>
        <taxon>Dinoponera</taxon>
    </lineage>
</organism>
<dbReference type="Proteomes" id="UP000515204">
    <property type="component" value="Unplaced"/>
</dbReference>
<feature type="transmembrane region" description="Helical" evidence="10">
    <location>
        <begin position="397"/>
        <end position="415"/>
    </location>
</feature>
<dbReference type="GO" id="GO:0004984">
    <property type="term" value="F:olfactory receptor activity"/>
    <property type="evidence" value="ECO:0007669"/>
    <property type="project" value="InterPro"/>
</dbReference>
<gene>
    <name evidence="12" type="primary">LOC106747952</name>
</gene>
<sequence length="491" mass="55639">MDSDWRECTNIDQHLHVMKTKASLSHFCTKAFISFYVFAGELYLMGTYTLGIVQQTEGDNDTLRPFPMKLLFPSEVEQSPIYELLVVALFLHAMLNIYTASTVNALIFSLSIHNESGVSLIKSALGYVGIMVEILIICSAGEYLSLKNKSLADAVYESLWYNMSSKQGKDILFVIMRSQKQLIITTGGMTNLSLEAFPIYQYLFAHCKLDELQNLVDSLLTTLDYSLGIVKLMTNLDEPSVRYRVRQRNFEFLQLLSALEDWGAESIFNIIISHKDYNTTNGTKYLHSIKVIHYNVIHEILATINTNWRKCANIDQHLHLMMTKARLCYAIGNIVLEIVYQTESGNDTLRPLPMKVLLPFDTEQSPIYELLVVVLIVHAMLHVYSATVINILQVTLWVPHLLSFAIMIEIFIFCFSGEYLGLKSKLIADAVYSSLWYNMSPNQNKNLLLVIMRSQKQLSITAGGIMNLSLEAFTSVMKASASYVSVLNAIY</sequence>
<dbReference type="OrthoDB" id="6765072at2759"/>
<dbReference type="AlphaFoldDB" id="A0A6P3XTY2"/>
<accession>A0A6P3XTY2</accession>
<evidence type="ECO:0000256" key="8">
    <source>
        <dbReference type="ARBA" id="ARBA00023170"/>
    </source>
</evidence>
<evidence type="ECO:0000256" key="5">
    <source>
        <dbReference type="ARBA" id="ARBA00022725"/>
    </source>
</evidence>
<protein>
    <submittedName>
        <fullName evidence="12">Uncharacterized protein LOC106747952</fullName>
    </submittedName>
</protein>
<dbReference type="PANTHER" id="PTHR21137:SF35">
    <property type="entry name" value="ODORANT RECEPTOR 19A-RELATED"/>
    <property type="match status" value="1"/>
</dbReference>
<keyword evidence="7 10" id="KW-0472">Membrane</keyword>
<evidence type="ECO:0000256" key="3">
    <source>
        <dbReference type="ARBA" id="ARBA00022606"/>
    </source>
</evidence>
<comment type="subcellular location">
    <subcellularLocation>
        <location evidence="1">Cell membrane</location>
        <topology evidence="1">Multi-pass membrane protein</topology>
    </subcellularLocation>
</comment>
<feature type="transmembrane region" description="Helical" evidence="10">
    <location>
        <begin position="84"/>
        <end position="112"/>
    </location>
</feature>
<dbReference type="KEGG" id="dqu:106747952"/>
<reference evidence="12" key="1">
    <citation type="submission" date="2025-08" db="UniProtKB">
        <authorList>
            <consortium name="RefSeq"/>
        </authorList>
    </citation>
    <scope>IDENTIFICATION</scope>
</reference>
<dbReference type="InterPro" id="IPR004117">
    <property type="entry name" value="7tm6_olfct_rcpt"/>
</dbReference>
<feature type="transmembrane region" description="Helical" evidence="10">
    <location>
        <begin position="370"/>
        <end position="391"/>
    </location>
</feature>
<dbReference type="RefSeq" id="XP_014481494.1">
    <property type="nucleotide sequence ID" value="XM_014626008.1"/>
</dbReference>
<proteinExistence type="predicted"/>
<name>A0A6P3XTY2_DINQU</name>
<evidence type="ECO:0000256" key="4">
    <source>
        <dbReference type="ARBA" id="ARBA00022692"/>
    </source>
</evidence>
<evidence type="ECO:0000256" key="2">
    <source>
        <dbReference type="ARBA" id="ARBA00022475"/>
    </source>
</evidence>
<feature type="transmembrane region" description="Helical" evidence="10">
    <location>
        <begin position="124"/>
        <end position="144"/>
    </location>
</feature>
<dbReference type="PANTHER" id="PTHR21137">
    <property type="entry name" value="ODORANT RECEPTOR"/>
    <property type="match status" value="1"/>
</dbReference>
<keyword evidence="8" id="KW-0675">Receptor</keyword>
<keyword evidence="5" id="KW-0552">Olfaction</keyword>
<evidence type="ECO:0000256" key="1">
    <source>
        <dbReference type="ARBA" id="ARBA00004651"/>
    </source>
</evidence>
<keyword evidence="9" id="KW-0807">Transducer</keyword>
<evidence type="ECO:0000256" key="7">
    <source>
        <dbReference type="ARBA" id="ARBA00023136"/>
    </source>
</evidence>
<keyword evidence="11" id="KW-1185">Reference proteome</keyword>
<evidence type="ECO:0000256" key="10">
    <source>
        <dbReference type="SAM" id="Phobius"/>
    </source>
</evidence>
<keyword evidence="2" id="KW-1003">Cell membrane</keyword>
<dbReference type="GO" id="GO:0005549">
    <property type="term" value="F:odorant binding"/>
    <property type="evidence" value="ECO:0007669"/>
    <property type="project" value="InterPro"/>
</dbReference>
<keyword evidence="3" id="KW-0716">Sensory transduction</keyword>